<feature type="compositionally biased region" description="Basic and acidic residues" evidence="4">
    <location>
        <begin position="419"/>
        <end position="445"/>
    </location>
</feature>
<evidence type="ECO:0000256" key="3">
    <source>
        <dbReference type="ARBA" id="ARBA00023242"/>
    </source>
</evidence>
<reference evidence="7" key="1">
    <citation type="submission" date="2013-01" db="EMBL/GenBank/DDBJ databases">
        <title>Draft Genome Sequence of a Mulberry Tree, Morus notabilis C.K. Schneid.</title>
        <authorList>
            <person name="He N."/>
            <person name="Zhao S."/>
        </authorList>
    </citation>
    <scope>NUCLEOTIDE SEQUENCE</scope>
</reference>
<dbReference type="SMART" id="SM01114">
    <property type="entry name" value="CXC"/>
    <property type="match status" value="2"/>
</dbReference>
<proteinExistence type="inferred from homology"/>
<dbReference type="GO" id="GO:0005634">
    <property type="term" value="C:nucleus"/>
    <property type="evidence" value="ECO:0007669"/>
    <property type="project" value="UniProtKB-SubCell"/>
</dbReference>
<sequence>MEKSEAVPDFAPKKLARQLDFTAAAACRASANVVFPEPEKTQVAVESQSLPKPSPSQSQSQALPSQSQPQKPTVSLAQLQIKSQPMSSQTQLQSPLKPVQQPWMNQRIPHPVHKIPIQTPLSVQESPKSRPGIEEKDGTPKKQKQCKCRNSRCLKLYCECFAAGIYCDGCNCLNCHNNVDNETARKEAIGAVLERNPSAFRPKVSSSPRESRDGREDLGDIQAAGKHNKGCNCRKSGCLKKYCECFQANILCSENCKCVDCKNFDGSEERKALFQEEHTAVYMQQAANAAINGAVGSSGYGTPPLSRKRKSHELFFGLGAKDQPIHTTARGQQGNQPTASVATSPMLSGSVRKNASTLGSSKLTYRSPLADVLQPQDVKDLCSLLIVVSGEAAKTFAESRNKSSVASPTQGRGESQEENGVHDAVRSNPLEEKQADKDGTSDSRLDACNAQSDEPMSPGTLALMCDEKDTMFLAAGLPNGGITQSENINKNPSSGSSYTELYAEQENLILTGFCNFLNRLITRGSMKVTFHSQNCSVKVILVFQRLNENFVIGSDLRAFLSYFFLNISVTSDFQLQELNMMPERVSSREVFSSRVREDDAEAVTSSVASIDSEDSLLCQVEDYADVSTSTSQQEGPILIDEGLVGQGYGVLPTGELSSMVTDVNPSKIKPKAAMAAFSDAKINAHHFYFLIPTRNAMTHNPPPGHMTVFTRVKEFLYCYTLRGSPGQTSFFYLASHSKSNLLVPPIVIEKTSSSHGWKSQFFFLGGDFNSIRLTASVLLGRRPSSANILVPPRPKLFGTALGRVEQILALPDSNRSSSVLNSPENQRLYGLQVDLPRLSLPIMPPPELLQGPASKMKYTLPSKQKKSKRSGSTKSTRAIAIKGASGSSWQLDKGKDAEVVANLALLPTLEGPLLLPASRVIDPQFLALEVTLLNYLELEALLKKDTSNKVSEEELHTLRTH</sequence>
<dbReference type="Proteomes" id="UP000030645">
    <property type="component" value="Unassembled WGS sequence"/>
</dbReference>
<dbReference type="PANTHER" id="PTHR12446:SF49">
    <property type="entry name" value="CRC DOMAIN-CONTAINING PROTEIN"/>
    <property type="match status" value="1"/>
</dbReference>
<feature type="region of interest" description="Disordered" evidence="4">
    <location>
        <begin position="327"/>
        <end position="353"/>
    </location>
</feature>
<feature type="domain" description="CRC" evidence="5">
    <location>
        <begin position="142"/>
        <end position="266"/>
    </location>
</feature>
<dbReference type="PANTHER" id="PTHR12446">
    <property type="entry name" value="TESMIN/TSO1-RELATED"/>
    <property type="match status" value="1"/>
</dbReference>
<comment type="subcellular location">
    <subcellularLocation>
        <location evidence="1">Nucleus</location>
    </subcellularLocation>
</comment>
<feature type="region of interest" description="Disordered" evidence="4">
    <location>
        <begin position="114"/>
        <end position="143"/>
    </location>
</feature>
<keyword evidence="3" id="KW-0539">Nucleus</keyword>
<protein>
    <recommendedName>
        <fullName evidence="5">CRC domain-containing protein</fullName>
    </recommendedName>
</protein>
<evidence type="ECO:0000256" key="2">
    <source>
        <dbReference type="ARBA" id="ARBA00007267"/>
    </source>
</evidence>
<evidence type="ECO:0000313" key="7">
    <source>
        <dbReference type="Proteomes" id="UP000030645"/>
    </source>
</evidence>
<feature type="compositionally biased region" description="Basic and acidic residues" evidence="4">
    <location>
        <begin position="127"/>
        <end position="140"/>
    </location>
</feature>
<feature type="compositionally biased region" description="Low complexity" evidence="4">
    <location>
        <begin position="47"/>
        <end position="72"/>
    </location>
</feature>
<evidence type="ECO:0000259" key="5">
    <source>
        <dbReference type="PROSITE" id="PS51634"/>
    </source>
</evidence>
<dbReference type="InterPro" id="IPR028307">
    <property type="entry name" value="Lin-54_fam"/>
</dbReference>
<dbReference type="EMBL" id="KE344868">
    <property type="protein sequence ID" value="EXB82267.1"/>
    <property type="molecule type" value="Genomic_DNA"/>
</dbReference>
<dbReference type="GO" id="GO:0006355">
    <property type="term" value="P:regulation of DNA-templated transcription"/>
    <property type="evidence" value="ECO:0007669"/>
    <property type="project" value="TreeGrafter"/>
</dbReference>
<name>W9S161_9ROSA</name>
<evidence type="ECO:0000313" key="6">
    <source>
        <dbReference type="EMBL" id="EXB82267.1"/>
    </source>
</evidence>
<feature type="compositionally biased region" description="Polar residues" evidence="4">
    <location>
        <begin position="402"/>
        <end position="413"/>
    </location>
</feature>
<evidence type="ECO:0000256" key="4">
    <source>
        <dbReference type="SAM" id="MobiDB-lite"/>
    </source>
</evidence>
<dbReference type="Pfam" id="PF03638">
    <property type="entry name" value="TCR"/>
    <property type="match status" value="2"/>
</dbReference>
<dbReference type="STRING" id="981085.W9S161"/>
<dbReference type="AlphaFoldDB" id="W9S161"/>
<feature type="region of interest" description="Disordered" evidence="4">
    <location>
        <begin position="197"/>
        <end position="217"/>
    </location>
</feature>
<comment type="similarity">
    <text evidence="2">Belongs to the lin-54 family.</text>
</comment>
<feature type="region of interest" description="Disordered" evidence="4">
    <location>
        <begin position="851"/>
        <end position="877"/>
    </location>
</feature>
<evidence type="ECO:0000256" key="1">
    <source>
        <dbReference type="ARBA" id="ARBA00004123"/>
    </source>
</evidence>
<feature type="region of interest" description="Disordered" evidence="4">
    <location>
        <begin position="37"/>
        <end position="76"/>
    </location>
</feature>
<dbReference type="PROSITE" id="PS51634">
    <property type="entry name" value="CRC"/>
    <property type="match status" value="1"/>
</dbReference>
<feature type="region of interest" description="Disordered" evidence="4">
    <location>
        <begin position="397"/>
        <end position="461"/>
    </location>
</feature>
<dbReference type="eggNOG" id="KOG1171">
    <property type="taxonomic scope" value="Eukaryota"/>
</dbReference>
<keyword evidence="7" id="KW-1185">Reference proteome</keyword>
<dbReference type="InterPro" id="IPR005172">
    <property type="entry name" value="CRC"/>
</dbReference>
<dbReference type="InterPro" id="IPR033467">
    <property type="entry name" value="Tesmin/TSO1-like_CXC"/>
</dbReference>
<organism evidence="6 7">
    <name type="scientific">Morus notabilis</name>
    <dbReference type="NCBI Taxonomy" id="981085"/>
    <lineage>
        <taxon>Eukaryota</taxon>
        <taxon>Viridiplantae</taxon>
        <taxon>Streptophyta</taxon>
        <taxon>Embryophyta</taxon>
        <taxon>Tracheophyta</taxon>
        <taxon>Spermatophyta</taxon>
        <taxon>Magnoliopsida</taxon>
        <taxon>eudicotyledons</taxon>
        <taxon>Gunneridae</taxon>
        <taxon>Pentapetalae</taxon>
        <taxon>rosids</taxon>
        <taxon>fabids</taxon>
        <taxon>Rosales</taxon>
        <taxon>Moraceae</taxon>
        <taxon>Moreae</taxon>
        <taxon>Morus</taxon>
    </lineage>
</organism>
<gene>
    <name evidence="6" type="ORF">L484_007257</name>
</gene>
<accession>W9S161</accession>